<evidence type="ECO:0000313" key="2">
    <source>
        <dbReference type="EMBL" id="PMD25745.1"/>
    </source>
</evidence>
<gene>
    <name evidence="2" type="ORF">NA56DRAFT_642031</name>
</gene>
<evidence type="ECO:0000313" key="3">
    <source>
        <dbReference type="Proteomes" id="UP000235672"/>
    </source>
</evidence>
<dbReference type="AlphaFoldDB" id="A0A2J6QHK2"/>
<sequence>MWWRIQRQREQNRAIHEASGGIQNRNSAINELPSDLTQVKRAELSGDQRHWSELAELPRDSSEVSPQPVPQRSTPAHRDSPSTIRMKLTPEEVQMVLDHREQ</sequence>
<organism evidence="2 3">
    <name type="scientific">Hyaloscypha hepaticicola</name>
    <dbReference type="NCBI Taxonomy" id="2082293"/>
    <lineage>
        <taxon>Eukaryota</taxon>
        <taxon>Fungi</taxon>
        <taxon>Dikarya</taxon>
        <taxon>Ascomycota</taxon>
        <taxon>Pezizomycotina</taxon>
        <taxon>Leotiomycetes</taxon>
        <taxon>Helotiales</taxon>
        <taxon>Hyaloscyphaceae</taxon>
        <taxon>Hyaloscypha</taxon>
    </lineage>
</organism>
<accession>A0A2J6QHK2</accession>
<protein>
    <submittedName>
        <fullName evidence="2">Uncharacterized protein</fullName>
    </submittedName>
</protein>
<feature type="region of interest" description="Disordered" evidence="1">
    <location>
        <begin position="1"/>
        <end position="28"/>
    </location>
</feature>
<keyword evidence="3" id="KW-1185">Reference proteome</keyword>
<feature type="region of interest" description="Disordered" evidence="1">
    <location>
        <begin position="48"/>
        <end position="84"/>
    </location>
</feature>
<name>A0A2J6QHK2_9HELO</name>
<dbReference type="EMBL" id="KZ613469">
    <property type="protein sequence ID" value="PMD25745.1"/>
    <property type="molecule type" value="Genomic_DNA"/>
</dbReference>
<feature type="compositionally biased region" description="Basic and acidic residues" evidence="1">
    <location>
        <begin position="7"/>
        <end position="16"/>
    </location>
</feature>
<proteinExistence type="predicted"/>
<evidence type="ECO:0000256" key="1">
    <source>
        <dbReference type="SAM" id="MobiDB-lite"/>
    </source>
</evidence>
<dbReference type="Proteomes" id="UP000235672">
    <property type="component" value="Unassembled WGS sequence"/>
</dbReference>
<feature type="compositionally biased region" description="Basic and acidic residues" evidence="1">
    <location>
        <begin position="48"/>
        <end position="62"/>
    </location>
</feature>
<reference evidence="2 3" key="1">
    <citation type="submission" date="2016-05" db="EMBL/GenBank/DDBJ databases">
        <title>A degradative enzymes factory behind the ericoid mycorrhizal symbiosis.</title>
        <authorList>
            <consortium name="DOE Joint Genome Institute"/>
            <person name="Martino E."/>
            <person name="Morin E."/>
            <person name="Grelet G."/>
            <person name="Kuo A."/>
            <person name="Kohler A."/>
            <person name="Daghino S."/>
            <person name="Barry K."/>
            <person name="Choi C."/>
            <person name="Cichocki N."/>
            <person name="Clum A."/>
            <person name="Copeland A."/>
            <person name="Hainaut M."/>
            <person name="Haridas S."/>
            <person name="Labutti K."/>
            <person name="Lindquist E."/>
            <person name="Lipzen A."/>
            <person name="Khouja H.-R."/>
            <person name="Murat C."/>
            <person name="Ohm R."/>
            <person name="Olson A."/>
            <person name="Spatafora J."/>
            <person name="Veneault-Fourrey C."/>
            <person name="Henrissat B."/>
            <person name="Grigoriev I."/>
            <person name="Martin F."/>
            <person name="Perotto S."/>
        </authorList>
    </citation>
    <scope>NUCLEOTIDE SEQUENCE [LARGE SCALE GENOMIC DNA]</scope>
    <source>
        <strain evidence="2 3">UAMH 7357</strain>
    </source>
</reference>